<dbReference type="InterPro" id="IPR029032">
    <property type="entry name" value="AhpD-like"/>
</dbReference>
<gene>
    <name evidence="2" type="ORF">Mag101_05610</name>
</gene>
<accession>A0A1Q2M3C0</accession>
<organism evidence="2 3">
    <name type="scientific">Microbulbifer agarilyticus</name>
    <dbReference type="NCBI Taxonomy" id="260552"/>
    <lineage>
        <taxon>Bacteria</taxon>
        <taxon>Pseudomonadati</taxon>
        <taxon>Pseudomonadota</taxon>
        <taxon>Gammaproteobacteria</taxon>
        <taxon>Cellvibrionales</taxon>
        <taxon>Microbulbiferaceae</taxon>
        <taxon>Microbulbifer</taxon>
    </lineage>
</organism>
<dbReference type="eggNOG" id="COG2128">
    <property type="taxonomic scope" value="Bacteria"/>
</dbReference>
<sequence length="178" mass="19279">MNSMPLVHAATDAPQDAGVKAVLDDVRIQLGGVPNLFRAYANNPTLLSQLWDRYQHVMLTGHLSPKLKEAMALMIAADEHCDYGIAQHVAWLEKLGVAPREILRIRTNPDHAHFDRKEHALLELARHMNSAPHDHGDLAVKAARKAGASDAEILEAVAVAGLSAELSHAASFLGVPVD</sequence>
<evidence type="ECO:0000313" key="2">
    <source>
        <dbReference type="EMBL" id="AQQ67170.1"/>
    </source>
</evidence>
<protein>
    <recommendedName>
        <fullName evidence="1">Carboxymuconolactone decarboxylase-like domain-containing protein</fullName>
    </recommendedName>
</protein>
<dbReference type="InterPro" id="IPR003779">
    <property type="entry name" value="CMD-like"/>
</dbReference>
<dbReference type="Gene3D" id="1.20.1290.10">
    <property type="entry name" value="AhpD-like"/>
    <property type="match status" value="1"/>
</dbReference>
<dbReference type="GO" id="GO:0051920">
    <property type="term" value="F:peroxiredoxin activity"/>
    <property type="evidence" value="ECO:0007669"/>
    <property type="project" value="InterPro"/>
</dbReference>
<dbReference type="SUPFAM" id="SSF69118">
    <property type="entry name" value="AhpD-like"/>
    <property type="match status" value="1"/>
</dbReference>
<dbReference type="PANTHER" id="PTHR35446">
    <property type="entry name" value="SI:CH211-175M2.5"/>
    <property type="match status" value="1"/>
</dbReference>
<dbReference type="AlphaFoldDB" id="A0A1Q2M3C0"/>
<dbReference type="EMBL" id="CP019650">
    <property type="protein sequence ID" value="AQQ67170.1"/>
    <property type="molecule type" value="Genomic_DNA"/>
</dbReference>
<evidence type="ECO:0000259" key="1">
    <source>
        <dbReference type="Pfam" id="PF02627"/>
    </source>
</evidence>
<keyword evidence="3" id="KW-1185">Reference proteome</keyword>
<dbReference type="STRING" id="260552.Mag101_05610"/>
<reference evidence="2" key="1">
    <citation type="submission" date="2017-02" db="EMBL/GenBank/DDBJ databases">
        <title>Genome of Microbulbifer agarilyticus GP101.</title>
        <authorList>
            <person name="Jung J."/>
            <person name="Bae S.S."/>
            <person name="Baek K."/>
        </authorList>
    </citation>
    <scope>NUCLEOTIDE SEQUENCE [LARGE SCALE GENOMIC DNA]</scope>
    <source>
        <strain evidence="2">GP101</strain>
    </source>
</reference>
<proteinExistence type="predicted"/>
<evidence type="ECO:0000313" key="3">
    <source>
        <dbReference type="Proteomes" id="UP000188219"/>
    </source>
</evidence>
<name>A0A1Q2M3C0_9GAMM</name>
<dbReference type="Pfam" id="PF02627">
    <property type="entry name" value="CMD"/>
    <property type="match status" value="1"/>
</dbReference>
<feature type="domain" description="Carboxymuconolactone decarboxylase-like" evidence="1">
    <location>
        <begin position="49"/>
        <end position="125"/>
    </location>
</feature>
<dbReference type="PANTHER" id="PTHR35446:SF2">
    <property type="entry name" value="CARBOXYMUCONOLACTONE DECARBOXYLASE-LIKE DOMAIN-CONTAINING PROTEIN"/>
    <property type="match status" value="1"/>
</dbReference>
<dbReference type="Proteomes" id="UP000188219">
    <property type="component" value="Chromosome"/>
</dbReference>
<dbReference type="KEGG" id="maga:Mag101_05610"/>